<evidence type="ECO:0000313" key="1">
    <source>
        <dbReference type="EMBL" id="GJD54110.1"/>
    </source>
</evidence>
<comment type="caution">
    <text evidence="1">The sequence shown here is derived from an EMBL/GenBank/DDBJ whole genome shotgun (WGS) entry which is preliminary data.</text>
</comment>
<evidence type="ECO:0008006" key="3">
    <source>
        <dbReference type="Google" id="ProtNLM"/>
    </source>
</evidence>
<dbReference type="Proteomes" id="UP001055167">
    <property type="component" value="Unassembled WGS sequence"/>
</dbReference>
<keyword evidence="2" id="KW-1185">Reference proteome</keyword>
<reference evidence="1" key="2">
    <citation type="submission" date="2021-08" db="EMBL/GenBank/DDBJ databases">
        <authorList>
            <person name="Tani A."/>
            <person name="Ola A."/>
            <person name="Ogura Y."/>
            <person name="Katsura K."/>
            <person name="Hayashi T."/>
        </authorList>
    </citation>
    <scope>NUCLEOTIDE SEQUENCE</scope>
    <source>
        <strain evidence="1">KCTC 52305</strain>
    </source>
</reference>
<organism evidence="1 2">
    <name type="scientific">Methylobacterium crusticola</name>
    <dbReference type="NCBI Taxonomy" id="1697972"/>
    <lineage>
        <taxon>Bacteria</taxon>
        <taxon>Pseudomonadati</taxon>
        <taxon>Pseudomonadota</taxon>
        <taxon>Alphaproteobacteria</taxon>
        <taxon>Hyphomicrobiales</taxon>
        <taxon>Methylobacteriaceae</taxon>
        <taxon>Methylobacterium</taxon>
    </lineage>
</organism>
<reference evidence="1" key="1">
    <citation type="journal article" date="2021" name="Front. Microbiol.">
        <title>Comprehensive Comparative Genomics and Phenotyping of Methylobacterium Species.</title>
        <authorList>
            <person name="Alessa O."/>
            <person name="Ogura Y."/>
            <person name="Fujitani Y."/>
            <person name="Takami H."/>
            <person name="Hayashi T."/>
            <person name="Sahin N."/>
            <person name="Tani A."/>
        </authorList>
    </citation>
    <scope>NUCLEOTIDE SEQUENCE</scope>
    <source>
        <strain evidence="1">KCTC 52305</strain>
    </source>
</reference>
<dbReference type="EMBL" id="BPQH01000077">
    <property type="protein sequence ID" value="GJD54110.1"/>
    <property type="molecule type" value="Genomic_DNA"/>
</dbReference>
<sequence>MQLGVCEAHLRFVGRGLLNRVGGTTTALLSLALPLGIRFRSTLARSIRFRLGLLFQAPHGRFDGRQTLLTAFQLLGKLIASATP</sequence>
<accession>A0ABQ4RAA2</accession>
<protein>
    <recommendedName>
        <fullName evidence="3">Transposase DDE domain-containing protein</fullName>
    </recommendedName>
</protein>
<gene>
    <name evidence="1" type="ORF">OPKNFCMD_6894</name>
</gene>
<evidence type="ECO:0000313" key="2">
    <source>
        <dbReference type="Proteomes" id="UP001055167"/>
    </source>
</evidence>
<proteinExistence type="predicted"/>
<name>A0ABQ4RAA2_9HYPH</name>